<gene>
    <name evidence="1" type="ORF">NCTC11086_01541</name>
</gene>
<name>A0A2X3YQ98_STRSA</name>
<proteinExistence type="predicted"/>
<organism evidence="1 2">
    <name type="scientific">Streptococcus sanguinis</name>
    <dbReference type="NCBI Taxonomy" id="1305"/>
    <lineage>
        <taxon>Bacteria</taxon>
        <taxon>Bacillati</taxon>
        <taxon>Bacillota</taxon>
        <taxon>Bacilli</taxon>
        <taxon>Lactobacillales</taxon>
        <taxon>Streptococcaceae</taxon>
        <taxon>Streptococcus</taxon>
    </lineage>
</organism>
<evidence type="ECO:0000313" key="1">
    <source>
        <dbReference type="EMBL" id="SQF71596.1"/>
    </source>
</evidence>
<accession>A0A2X3YQ98</accession>
<sequence>MARTTIDTITDVFTKGTLDDLSARLNEIKKQIEKNLIRNVYAPQALKKRDIIKSNAEKKISEVAKEGKSALTGINDTLDGAIKGQWSTAVRDAVVKTSKRYDEI</sequence>
<protein>
    <submittedName>
        <fullName evidence="1">Uncharacterized protein</fullName>
    </submittedName>
</protein>
<evidence type="ECO:0000313" key="2">
    <source>
        <dbReference type="Proteomes" id="UP000248534"/>
    </source>
</evidence>
<dbReference type="AlphaFoldDB" id="A0A2X3YQ98"/>
<dbReference type="EMBL" id="LS483364">
    <property type="protein sequence ID" value="SQF71596.1"/>
    <property type="molecule type" value="Genomic_DNA"/>
</dbReference>
<dbReference type="Proteomes" id="UP000248534">
    <property type="component" value="Chromosome 1"/>
</dbReference>
<dbReference type="RefSeq" id="WP_061592771.1">
    <property type="nucleotide sequence ID" value="NZ_JAKUVB010000001.1"/>
</dbReference>
<reference evidence="1 2" key="1">
    <citation type="submission" date="2018-06" db="EMBL/GenBank/DDBJ databases">
        <authorList>
            <consortium name="Pathogen Informatics"/>
            <person name="Doyle S."/>
        </authorList>
    </citation>
    <scope>NUCLEOTIDE SEQUENCE [LARGE SCALE GENOMIC DNA]</scope>
    <source>
        <strain evidence="1 2">NCTC11086</strain>
    </source>
</reference>